<proteinExistence type="inferred from homology"/>
<dbReference type="Proteomes" id="UP000632339">
    <property type="component" value="Unassembled WGS sequence"/>
</dbReference>
<gene>
    <name evidence="6" type="ORF">GCM10010967_18170</name>
</gene>
<dbReference type="InterPro" id="IPR001451">
    <property type="entry name" value="Hexapep"/>
</dbReference>
<dbReference type="CDD" id="cd03354">
    <property type="entry name" value="LbH_SAT"/>
    <property type="match status" value="1"/>
</dbReference>
<comment type="caution">
    <text evidence="6">The sequence shown here is derived from an EMBL/GenBank/DDBJ whole genome shotgun (WGS) entry which is preliminary data.</text>
</comment>
<accession>A0ABQ2HMW8</accession>
<evidence type="ECO:0000313" key="6">
    <source>
        <dbReference type="EMBL" id="GGM86315.1"/>
    </source>
</evidence>
<organism evidence="6 7">
    <name type="scientific">Dyadobacter beijingensis</name>
    <dbReference type="NCBI Taxonomy" id="365489"/>
    <lineage>
        <taxon>Bacteria</taxon>
        <taxon>Pseudomonadati</taxon>
        <taxon>Bacteroidota</taxon>
        <taxon>Cytophagia</taxon>
        <taxon>Cytophagales</taxon>
        <taxon>Spirosomataceae</taxon>
        <taxon>Dyadobacter</taxon>
    </lineage>
</organism>
<evidence type="ECO:0000313" key="7">
    <source>
        <dbReference type="Proteomes" id="UP000632339"/>
    </source>
</evidence>
<evidence type="ECO:0000256" key="3">
    <source>
        <dbReference type="ARBA" id="ARBA00022737"/>
    </source>
</evidence>
<evidence type="ECO:0000256" key="4">
    <source>
        <dbReference type="ARBA" id="ARBA00023315"/>
    </source>
</evidence>
<reference evidence="7" key="1">
    <citation type="journal article" date="2019" name="Int. J. Syst. Evol. Microbiol.">
        <title>The Global Catalogue of Microorganisms (GCM) 10K type strain sequencing project: providing services to taxonomists for standard genome sequencing and annotation.</title>
        <authorList>
            <consortium name="The Broad Institute Genomics Platform"/>
            <consortium name="The Broad Institute Genome Sequencing Center for Infectious Disease"/>
            <person name="Wu L."/>
            <person name="Ma J."/>
        </authorList>
    </citation>
    <scope>NUCLEOTIDE SEQUENCE [LARGE SCALE GENOMIC DNA]</scope>
    <source>
        <strain evidence="7">CGMCC 1.6375</strain>
    </source>
</reference>
<evidence type="ECO:0000256" key="5">
    <source>
        <dbReference type="PIRNR" id="PIRNR000441"/>
    </source>
</evidence>
<dbReference type="RefSeq" id="WP_019944239.1">
    <property type="nucleotide sequence ID" value="NZ_BMLI01000001.1"/>
</dbReference>
<dbReference type="InterPro" id="IPR018357">
    <property type="entry name" value="Hexapep_transf_CS"/>
</dbReference>
<comment type="catalytic activity">
    <reaction evidence="5">
        <text>L-serine + acetyl-CoA = O-acetyl-L-serine + CoA</text>
        <dbReference type="Rhea" id="RHEA:24560"/>
        <dbReference type="ChEBI" id="CHEBI:33384"/>
        <dbReference type="ChEBI" id="CHEBI:57287"/>
        <dbReference type="ChEBI" id="CHEBI:57288"/>
        <dbReference type="ChEBI" id="CHEBI:58340"/>
        <dbReference type="EC" id="2.3.1.30"/>
    </reaction>
</comment>
<comment type="similarity">
    <text evidence="1 5">Belongs to the transferase hexapeptide repeat family.</text>
</comment>
<dbReference type="EC" id="2.3.1.30" evidence="5"/>
<dbReference type="EMBL" id="BMLI01000001">
    <property type="protein sequence ID" value="GGM86315.1"/>
    <property type="molecule type" value="Genomic_DNA"/>
</dbReference>
<dbReference type="InterPro" id="IPR011004">
    <property type="entry name" value="Trimer_LpxA-like_sf"/>
</dbReference>
<keyword evidence="3" id="KW-0677">Repeat</keyword>
<sequence length="175" mass="18825">MSILKDYAAYAEHSGSKLKPLTKTMFYCNVFFRLSSVLYKVRLVPVARIFWLLNRILFSIDIDPRARLRGGMVILHGAGVVIGRFVTAEGNFKIYQGATLGGNNGKKRTVNGQTFSQPYLQNNVTIGINAAVLGPVILENGSSVGANAVVTKDVPAGAVVVSNNVILAQKSAVEV</sequence>
<dbReference type="Pfam" id="PF00132">
    <property type="entry name" value="Hexapep"/>
    <property type="match status" value="1"/>
</dbReference>
<dbReference type="Gene3D" id="2.160.10.10">
    <property type="entry name" value="Hexapeptide repeat proteins"/>
    <property type="match status" value="1"/>
</dbReference>
<keyword evidence="2 5" id="KW-0808">Transferase</keyword>
<evidence type="ECO:0000256" key="2">
    <source>
        <dbReference type="ARBA" id="ARBA00022679"/>
    </source>
</evidence>
<dbReference type="InterPro" id="IPR005881">
    <property type="entry name" value="Ser_O-AcTrfase"/>
</dbReference>
<dbReference type="PROSITE" id="PS00101">
    <property type="entry name" value="HEXAPEP_TRANSFERASES"/>
    <property type="match status" value="1"/>
</dbReference>
<dbReference type="SUPFAM" id="SSF51161">
    <property type="entry name" value="Trimeric LpxA-like enzymes"/>
    <property type="match status" value="1"/>
</dbReference>
<dbReference type="PIRSF" id="PIRSF000441">
    <property type="entry name" value="CysE"/>
    <property type="match status" value="1"/>
</dbReference>
<keyword evidence="7" id="KW-1185">Reference proteome</keyword>
<dbReference type="PANTHER" id="PTHR42811">
    <property type="entry name" value="SERINE ACETYLTRANSFERASE"/>
    <property type="match status" value="1"/>
</dbReference>
<keyword evidence="4 5" id="KW-0012">Acyltransferase</keyword>
<evidence type="ECO:0000256" key="1">
    <source>
        <dbReference type="ARBA" id="ARBA00007274"/>
    </source>
</evidence>
<name>A0ABQ2HMW8_9BACT</name>
<dbReference type="InterPro" id="IPR045304">
    <property type="entry name" value="LbH_SAT"/>
</dbReference>
<protein>
    <recommendedName>
        <fullName evidence="5">Serine acetyltransferase</fullName>
        <ecNumber evidence="5">2.3.1.30</ecNumber>
    </recommendedName>
</protein>